<dbReference type="PROSITE" id="PS51212">
    <property type="entry name" value="WSC"/>
    <property type="match status" value="2"/>
</dbReference>
<comment type="caution">
    <text evidence="4">The sequence shown here is derived from an EMBL/GenBank/DDBJ whole genome shotgun (WGS) entry which is preliminary data.</text>
</comment>
<dbReference type="EMBL" id="BLZA01000017">
    <property type="protein sequence ID" value="GHJ86113.1"/>
    <property type="molecule type" value="Genomic_DNA"/>
</dbReference>
<feature type="compositionally biased region" description="Low complexity" evidence="1">
    <location>
        <begin position="685"/>
        <end position="707"/>
    </location>
</feature>
<dbReference type="Pfam" id="PF01822">
    <property type="entry name" value="WSC"/>
    <property type="match status" value="2"/>
</dbReference>
<evidence type="ECO:0000256" key="2">
    <source>
        <dbReference type="SAM" id="SignalP"/>
    </source>
</evidence>
<reference evidence="4" key="1">
    <citation type="submission" date="2020-07" db="EMBL/GenBank/DDBJ databases">
        <title>Draft Genome Sequence of a Deep-Sea Yeast, Naganishia (Cryptococcus) liquefaciens strain N6.</title>
        <authorList>
            <person name="Han Y.W."/>
            <person name="Kajitani R."/>
            <person name="Morimoto H."/>
            <person name="Parhat M."/>
            <person name="Tsubouchi H."/>
            <person name="Bakenova O."/>
            <person name="Ogata M."/>
            <person name="Argunhan B."/>
            <person name="Aoki R."/>
            <person name="Kajiwara S."/>
            <person name="Itoh T."/>
            <person name="Iwasaki H."/>
        </authorList>
    </citation>
    <scope>NUCLEOTIDE SEQUENCE</scope>
    <source>
        <strain evidence="4">N6</strain>
    </source>
</reference>
<dbReference type="PANTHER" id="PTHR43662:SF3">
    <property type="entry name" value="DOMAIN PROTEIN, PUTATIVE (AFU_ORTHOLOGUE AFUA_6G11970)-RELATED"/>
    <property type="match status" value="1"/>
</dbReference>
<dbReference type="AlphaFoldDB" id="A0A8H3TS34"/>
<dbReference type="Proteomes" id="UP000620104">
    <property type="component" value="Unassembled WGS sequence"/>
</dbReference>
<keyword evidence="5" id="KW-1185">Reference proteome</keyword>
<dbReference type="InterPro" id="IPR018535">
    <property type="entry name" value="DUF1996"/>
</dbReference>
<dbReference type="Pfam" id="PF09362">
    <property type="entry name" value="DUF1996"/>
    <property type="match status" value="1"/>
</dbReference>
<organism evidence="4 5">
    <name type="scientific">Naganishia liquefaciens</name>
    <dbReference type="NCBI Taxonomy" id="104408"/>
    <lineage>
        <taxon>Eukaryota</taxon>
        <taxon>Fungi</taxon>
        <taxon>Dikarya</taxon>
        <taxon>Basidiomycota</taxon>
        <taxon>Agaricomycotina</taxon>
        <taxon>Tremellomycetes</taxon>
        <taxon>Filobasidiales</taxon>
        <taxon>Filobasidiaceae</taxon>
        <taxon>Naganishia</taxon>
    </lineage>
</organism>
<feature type="chain" id="PRO_5034301647" description="WSC domain-containing protein" evidence="2">
    <location>
        <begin position="27"/>
        <end position="783"/>
    </location>
</feature>
<dbReference type="InterPro" id="IPR002889">
    <property type="entry name" value="WSC_carb-bd"/>
</dbReference>
<evidence type="ECO:0000313" key="4">
    <source>
        <dbReference type="EMBL" id="GHJ86113.1"/>
    </source>
</evidence>
<dbReference type="SMART" id="SM00321">
    <property type="entry name" value="WSC"/>
    <property type="match status" value="2"/>
</dbReference>
<accession>A0A8H3TS34</accession>
<proteinExistence type="predicted"/>
<protein>
    <recommendedName>
        <fullName evidence="3">WSC domain-containing protein</fullName>
    </recommendedName>
</protein>
<evidence type="ECO:0000313" key="5">
    <source>
        <dbReference type="Proteomes" id="UP000620104"/>
    </source>
</evidence>
<gene>
    <name evidence="4" type="ORF">NliqN6_2515</name>
</gene>
<keyword evidence="2" id="KW-0732">Signal</keyword>
<feature type="domain" description="WSC" evidence="3">
    <location>
        <begin position="394"/>
        <end position="487"/>
    </location>
</feature>
<evidence type="ECO:0000256" key="1">
    <source>
        <dbReference type="SAM" id="MobiDB-lite"/>
    </source>
</evidence>
<sequence length="783" mass="83855">MGFTKTHAAAALALIAMLAIPKHVEAGTSAWHFDVQSTLLLARLDPIVSENKVASHVHRIWGGNNFAAGYSYEDSQKGNCSSIYVQEDKSNYWVPQLYVTEKDAKSATNTYTVVPSDHRFYYFLDRSFEDVPVAPFPEGLRMLVGNLSAKSYAETGLPEKALTFVCQDPDRPDLNVLADNFNFPKACVELKTELKFPSCWDGKNLWTENGDMSHMAYPEKTLYGPCPFSHPIRLPAIMLENTWKIQKTKMSGSVFNGRFIWAHGDTTGYGFHADFTSGWNTAFLKNALEDPACLLGKSIPAVQCPSLAIDVEADVAKARACKPMHGYVNETGTTDNESVGRLPGCNLPWSSGAKPECTETPALPNINNFLGVVPGPNVVPADRTVAPNTRPVNTWEKIGCMDAYVLDLGNKTMWHDWHQMTNDNCHDFCADIGYPYAATTLGYQCMCGKNMNTASYNMDDSKCSKPCTGIDSTNCGADGAYNTYYNSAVALAGPKQPSDSDKSYLGCHVSGTIKGHLSSKPEDVDTCRTFCKGYKYFGLTNAKYCNCANEFSYPESLESRVADFSCQAKCTANSAQICGGNVDGTFYDSVYLVDGTFDAAGAVGTATTVSSEVPTGTATGDESYTAVAGQAGQNHVVITSAALFVSTSSDAASSATVPGKTEATPLPAVNKLAAGDGPASDAVESTSSAITSASSSGTASPSSTQSANDIEDQVDFQVLASTSSFAAATAAKSRPTRTAHHGGHVKCSIVTKTVTVTVTPKATTVIQQRHAARRSRHHALTFP</sequence>
<feature type="signal peptide" evidence="2">
    <location>
        <begin position="1"/>
        <end position="26"/>
    </location>
</feature>
<feature type="domain" description="WSC" evidence="3">
    <location>
        <begin position="501"/>
        <end position="594"/>
    </location>
</feature>
<name>A0A8H3TS34_9TREE</name>
<dbReference type="PANTHER" id="PTHR43662">
    <property type="match status" value="1"/>
</dbReference>
<feature type="region of interest" description="Disordered" evidence="1">
    <location>
        <begin position="668"/>
        <end position="708"/>
    </location>
</feature>
<evidence type="ECO:0000259" key="3">
    <source>
        <dbReference type="PROSITE" id="PS51212"/>
    </source>
</evidence>
<dbReference type="OrthoDB" id="74764at2759"/>